<organism evidence="1 2">
    <name type="scientific">Butyricimonas virosa</name>
    <dbReference type="NCBI Taxonomy" id="544645"/>
    <lineage>
        <taxon>Bacteria</taxon>
        <taxon>Pseudomonadati</taxon>
        <taxon>Bacteroidota</taxon>
        <taxon>Bacteroidia</taxon>
        <taxon>Bacteroidales</taxon>
        <taxon>Odoribacteraceae</taxon>
        <taxon>Butyricimonas</taxon>
    </lineage>
</organism>
<protein>
    <submittedName>
        <fullName evidence="1">SusC/RagA family TonB-linked outer membrane protein</fullName>
    </submittedName>
</protein>
<reference evidence="1" key="2">
    <citation type="submission" date="2021-09" db="EMBL/GenBank/DDBJ databases">
        <authorList>
            <person name="Gilroy R."/>
        </authorList>
    </citation>
    <scope>NUCLEOTIDE SEQUENCE</scope>
    <source>
        <strain evidence="1">6966</strain>
    </source>
</reference>
<dbReference type="Proteomes" id="UP000742098">
    <property type="component" value="Unassembled WGS sequence"/>
</dbReference>
<feature type="non-terminal residue" evidence="1">
    <location>
        <position position="1"/>
    </location>
</feature>
<name>A0A921H2M4_9BACT</name>
<evidence type="ECO:0000313" key="1">
    <source>
        <dbReference type="EMBL" id="HJF70452.1"/>
    </source>
</evidence>
<reference evidence="1" key="1">
    <citation type="journal article" date="2021" name="PeerJ">
        <title>Extensive microbial diversity within the chicken gut microbiome revealed by metagenomics and culture.</title>
        <authorList>
            <person name="Gilroy R."/>
            <person name="Ravi A."/>
            <person name="Getino M."/>
            <person name="Pursley I."/>
            <person name="Horton D.L."/>
            <person name="Alikhan N.F."/>
            <person name="Baker D."/>
            <person name="Gharbi K."/>
            <person name="Hall N."/>
            <person name="Watson M."/>
            <person name="Adriaenssens E.M."/>
            <person name="Foster-Nyarko E."/>
            <person name="Jarju S."/>
            <person name="Secka A."/>
            <person name="Antonio M."/>
            <person name="Oren A."/>
            <person name="Chaudhuri R.R."/>
            <person name="La Ragione R."/>
            <person name="Hildebrand F."/>
            <person name="Pallen M.J."/>
        </authorList>
    </citation>
    <scope>NUCLEOTIDE SEQUENCE</scope>
    <source>
        <strain evidence="1">6966</strain>
    </source>
</reference>
<gene>
    <name evidence="1" type="ORF">K8V05_06825</name>
</gene>
<evidence type="ECO:0000313" key="2">
    <source>
        <dbReference type="Proteomes" id="UP000742098"/>
    </source>
</evidence>
<sequence>REFNWYISGNLNHNTTKYKKIGNLLQEYNERGQASASLLRYYDNASTTGVYAVRSAGIDPATGNEIFIKKDGSYTYEWKQEDEVLIGDSNPKVQGAFQTSLVYKGFTFGASFSYRVGGLTQLSTLFNKVENISSSQLKYNQDKRALYDRWQKPGDIARFKRIDDTNSTKMSSRFIEKENTFSCNSINIGYRTTDAEWLKYIGASAINFTAYMNDIFRISSIKEERGTSYPFERSVSFSIGLNF</sequence>
<dbReference type="EMBL" id="DYVS01000113">
    <property type="protein sequence ID" value="HJF70452.1"/>
    <property type="molecule type" value="Genomic_DNA"/>
</dbReference>
<accession>A0A921H2M4</accession>
<proteinExistence type="predicted"/>
<dbReference type="AlphaFoldDB" id="A0A921H2M4"/>
<comment type="caution">
    <text evidence="1">The sequence shown here is derived from an EMBL/GenBank/DDBJ whole genome shotgun (WGS) entry which is preliminary data.</text>
</comment>